<dbReference type="PANTHER" id="PTHR46796">
    <property type="entry name" value="HTH-TYPE TRANSCRIPTIONAL ACTIVATOR RHAS-RELATED"/>
    <property type="match status" value="1"/>
</dbReference>
<evidence type="ECO:0000256" key="3">
    <source>
        <dbReference type="ARBA" id="ARBA00023163"/>
    </source>
</evidence>
<dbReference type="Pfam" id="PF12833">
    <property type="entry name" value="HTH_18"/>
    <property type="match status" value="1"/>
</dbReference>
<dbReference type="PROSITE" id="PS01124">
    <property type="entry name" value="HTH_ARAC_FAMILY_2"/>
    <property type="match status" value="1"/>
</dbReference>
<protein>
    <submittedName>
        <fullName evidence="6">Helix-turn-helix domain-containing protein</fullName>
    </submittedName>
</protein>
<keyword evidence="1" id="KW-0805">Transcription regulation</keyword>
<accession>A0A1I1N864</accession>
<dbReference type="GO" id="GO:0043565">
    <property type="term" value="F:sequence-specific DNA binding"/>
    <property type="evidence" value="ECO:0007669"/>
    <property type="project" value="InterPro"/>
</dbReference>
<keyword evidence="7" id="KW-1185">Reference proteome</keyword>
<dbReference type="InterPro" id="IPR050204">
    <property type="entry name" value="AraC_XylS_family_regulators"/>
</dbReference>
<dbReference type="InterPro" id="IPR018060">
    <property type="entry name" value="HTH_AraC"/>
</dbReference>
<dbReference type="Gene3D" id="1.10.10.60">
    <property type="entry name" value="Homeodomain-like"/>
    <property type="match status" value="1"/>
</dbReference>
<dbReference type="AlphaFoldDB" id="A0A1I1N864"/>
<dbReference type="STRING" id="910347.SAMN05421773_107265"/>
<dbReference type="SUPFAM" id="SSF46689">
    <property type="entry name" value="Homeodomain-like"/>
    <property type="match status" value="2"/>
</dbReference>
<reference evidence="6 7" key="1">
    <citation type="submission" date="2016-10" db="EMBL/GenBank/DDBJ databases">
        <authorList>
            <person name="de Groot N.N."/>
        </authorList>
    </citation>
    <scope>NUCLEOTIDE SEQUENCE [LARGE SCALE GENOMIC DNA]</scope>
    <source>
        <strain evidence="6 7">CGMCC 4.5739</strain>
    </source>
</reference>
<sequence>MPAAALVVPYRREARAPQYHPPPAGTAGAGRASLGPTLEWLQHHLHQPLTVSAIARRAGMSRRQLHRRFRAETGTTPLEWLLRLRTDRARALLETTDLAVEQIAARCGFGSAASLRAHFGRHTGCGPAAYRRLFRTGDAPAGPEGGAPGTAPARHRAG</sequence>
<name>A0A1I1N864_9ACTN</name>
<dbReference type="EMBL" id="FOLM01000007">
    <property type="protein sequence ID" value="SFC93556.1"/>
    <property type="molecule type" value="Genomic_DNA"/>
</dbReference>
<feature type="domain" description="HTH araC/xylS-type" evidence="5">
    <location>
        <begin position="35"/>
        <end position="133"/>
    </location>
</feature>
<proteinExistence type="predicted"/>
<dbReference type="SMART" id="SM00342">
    <property type="entry name" value="HTH_ARAC"/>
    <property type="match status" value="1"/>
</dbReference>
<feature type="region of interest" description="Disordered" evidence="4">
    <location>
        <begin position="136"/>
        <end position="158"/>
    </location>
</feature>
<dbReference type="InterPro" id="IPR009057">
    <property type="entry name" value="Homeodomain-like_sf"/>
</dbReference>
<keyword evidence="2" id="KW-0238">DNA-binding</keyword>
<evidence type="ECO:0000256" key="1">
    <source>
        <dbReference type="ARBA" id="ARBA00023015"/>
    </source>
</evidence>
<organism evidence="6 7">
    <name type="scientific">Streptomyces aidingensis</name>
    <dbReference type="NCBI Taxonomy" id="910347"/>
    <lineage>
        <taxon>Bacteria</taxon>
        <taxon>Bacillati</taxon>
        <taxon>Actinomycetota</taxon>
        <taxon>Actinomycetes</taxon>
        <taxon>Kitasatosporales</taxon>
        <taxon>Streptomycetaceae</taxon>
        <taxon>Streptomyces</taxon>
    </lineage>
</organism>
<gene>
    <name evidence="6" type="ORF">SAMN05421773_107265</name>
</gene>
<dbReference type="Proteomes" id="UP000199207">
    <property type="component" value="Unassembled WGS sequence"/>
</dbReference>
<dbReference type="GO" id="GO:0003700">
    <property type="term" value="F:DNA-binding transcription factor activity"/>
    <property type="evidence" value="ECO:0007669"/>
    <property type="project" value="InterPro"/>
</dbReference>
<evidence type="ECO:0000313" key="7">
    <source>
        <dbReference type="Proteomes" id="UP000199207"/>
    </source>
</evidence>
<evidence type="ECO:0000256" key="2">
    <source>
        <dbReference type="ARBA" id="ARBA00023125"/>
    </source>
</evidence>
<evidence type="ECO:0000259" key="5">
    <source>
        <dbReference type="PROSITE" id="PS01124"/>
    </source>
</evidence>
<dbReference type="RefSeq" id="WP_245834102.1">
    <property type="nucleotide sequence ID" value="NZ_FOLM01000007.1"/>
</dbReference>
<keyword evidence="3" id="KW-0804">Transcription</keyword>
<evidence type="ECO:0000313" key="6">
    <source>
        <dbReference type="EMBL" id="SFC93556.1"/>
    </source>
</evidence>
<evidence type="ECO:0000256" key="4">
    <source>
        <dbReference type="SAM" id="MobiDB-lite"/>
    </source>
</evidence>